<dbReference type="InterPro" id="IPR038461">
    <property type="entry name" value="Schlafen_AlbA_2_dom_sf"/>
</dbReference>
<accession>A0ABV8Q821</accession>
<gene>
    <name evidence="2" type="ORF">ACFOYW_09495</name>
</gene>
<dbReference type="PANTHER" id="PTHR30595:SF6">
    <property type="entry name" value="SCHLAFEN ALBA-2 DOMAIN-CONTAINING PROTEIN"/>
    <property type="match status" value="1"/>
</dbReference>
<organism evidence="2 3">
    <name type="scientific">Gryllotalpicola reticulitermitis</name>
    <dbReference type="NCBI Taxonomy" id="1184153"/>
    <lineage>
        <taxon>Bacteria</taxon>
        <taxon>Bacillati</taxon>
        <taxon>Actinomycetota</taxon>
        <taxon>Actinomycetes</taxon>
        <taxon>Micrococcales</taxon>
        <taxon>Microbacteriaceae</taxon>
        <taxon>Gryllotalpicola</taxon>
    </lineage>
</organism>
<comment type="caution">
    <text evidence="2">The sequence shown here is derived from an EMBL/GenBank/DDBJ whole genome shotgun (WGS) entry which is preliminary data.</text>
</comment>
<evidence type="ECO:0000259" key="1">
    <source>
        <dbReference type="Pfam" id="PF04326"/>
    </source>
</evidence>
<dbReference type="Proteomes" id="UP001595900">
    <property type="component" value="Unassembled WGS sequence"/>
</dbReference>
<feature type="domain" description="Schlafen AlbA-2" evidence="1">
    <location>
        <begin position="21"/>
        <end position="142"/>
    </location>
</feature>
<dbReference type="EMBL" id="JBHSCN010000005">
    <property type="protein sequence ID" value="MFC4243605.1"/>
    <property type="molecule type" value="Genomic_DNA"/>
</dbReference>
<evidence type="ECO:0000313" key="3">
    <source>
        <dbReference type="Proteomes" id="UP001595900"/>
    </source>
</evidence>
<dbReference type="PANTHER" id="PTHR30595">
    <property type="entry name" value="GLPR-RELATED TRANSCRIPTIONAL REPRESSOR"/>
    <property type="match status" value="1"/>
</dbReference>
<name>A0ABV8Q821_9MICO</name>
<dbReference type="GO" id="GO:0005524">
    <property type="term" value="F:ATP binding"/>
    <property type="evidence" value="ECO:0007669"/>
    <property type="project" value="UniProtKB-KW"/>
</dbReference>
<dbReference type="RefSeq" id="WP_390228689.1">
    <property type="nucleotide sequence ID" value="NZ_JBHSCN010000005.1"/>
</dbReference>
<keyword evidence="3" id="KW-1185">Reference proteome</keyword>
<keyword evidence="2" id="KW-0547">Nucleotide-binding</keyword>
<dbReference type="InterPro" id="IPR038475">
    <property type="entry name" value="RecG_C_sf"/>
</dbReference>
<dbReference type="InterPro" id="IPR007421">
    <property type="entry name" value="Schlafen_AlbA_2_dom"/>
</dbReference>
<dbReference type="Gene3D" id="3.30.950.30">
    <property type="entry name" value="Schlafen, AAA domain"/>
    <property type="match status" value="1"/>
</dbReference>
<protein>
    <submittedName>
        <fullName evidence="2">ATP-binding protein</fullName>
    </submittedName>
</protein>
<keyword evidence="2" id="KW-0067">ATP-binding</keyword>
<proteinExistence type="predicted"/>
<reference evidence="3" key="1">
    <citation type="journal article" date="2019" name="Int. J. Syst. Evol. Microbiol.">
        <title>The Global Catalogue of Microorganisms (GCM) 10K type strain sequencing project: providing services to taxonomists for standard genome sequencing and annotation.</title>
        <authorList>
            <consortium name="The Broad Institute Genomics Platform"/>
            <consortium name="The Broad Institute Genome Sequencing Center for Infectious Disease"/>
            <person name="Wu L."/>
            <person name="Ma J."/>
        </authorList>
    </citation>
    <scope>NUCLEOTIDE SEQUENCE [LARGE SCALE GENOMIC DNA]</scope>
    <source>
        <strain evidence="3">CGMCC 1.10363</strain>
    </source>
</reference>
<dbReference type="Gene3D" id="3.30.565.60">
    <property type="match status" value="1"/>
</dbReference>
<evidence type="ECO:0000313" key="2">
    <source>
        <dbReference type="EMBL" id="MFC4243605.1"/>
    </source>
</evidence>
<dbReference type="Pfam" id="PF04326">
    <property type="entry name" value="SLFN_AlbA_2"/>
    <property type="match status" value="1"/>
</dbReference>
<sequence>MIHSRDQLLHLIPQLTALPAEAEWVEFKVNNTDPTMIAERISALSNSAKINGRDFGYLIWGVEDGTHKIVGTTFEPETAKKGNEALEAWLAHSIHPQIHFEFETVQVGGLRLVVLTIVPASFEPVRFGPKAFVRVSENTQELDRYPDHARRLWRAFDERGWEGGTAKERLTDEQVLDLLDYPKYFELLGLPLPENRVGILGALASDSLIDRMAGTGWKVTNLGAILLAKRLMDFPSLSRKALRVIRYDGVDRLNTTKEQGGGRGYASGFEGLIDYVSAFFPANEAIGVALRTTRPLYPPLAIRELIANALIHQDFAITGSGPIVEVFDDRVEISNPGSPIVDPARFIDTPPKSRNEGLAALMRRMRICEERGSGWDKVAFEVEFHQLPAPEVLTTSDTTRVTLLSPRPLGSMTPDERAHAVYLHACLNQVSRKDTTNSSIRQRFGIEEKNKSVASRLIKEALDRGLVVAYDKNAGPRSRRYIPFWAAGLSEPAR</sequence>
<dbReference type="Pfam" id="PF13749">
    <property type="entry name" value="HATPase_c_4"/>
    <property type="match status" value="1"/>
</dbReference>